<comment type="similarity">
    <text evidence="2">Belongs to the type-1 OGG1 family.</text>
</comment>
<dbReference type="PANTHER" id="PTHR10242:SF2">
    <property type="entry name" value="N-GLYCOSYLASE_DNA LYASE"/>
    <property type="match status" value="1"/>
</dbReference>
<keyword evidence="7" id="KW-0456">Lyase</keyword>
<dbReference type="EMBL" id="JAUTDP010000010">
    <property type="protein sequence ID" value="KAK3395636.1"/>
    <property type="molecule type" value="Genomic_DNA"/>
</dbReference>
<dbReference type="SUPFAM" id="SSF48150">
    <property type="entry name" value="DNA-glycosylase"/>
    <property type="match status" value="1"/>
</dbReference>
<dbReference type="Gene3D" id="1.10.340.30">
    <property type="entry name" value="Hypothetical protein, domain 2"/>
    <property type="match status" value="1"/>
</dbReference>
<dbReference type="InterPro" id="IPR012904">
    <property type="entry name" value="OGG_N"/>
</dbReference>
<reference evidence="14" key="1">
    <citation type="journal article" date="2023" name="Mol. Phylogenet. Evol.">
        <title>Genome-scale phylogeny and comparative genomics of the fungal order Sordariales.</title>
        <authorList>
            <person name="Hensen N."/>
            <person name="Bonometti L."/>
            <person name="Westerberg I."/>
            <person name="Brannstrom I.O."/>
            <person name="Guillou S."/>
            <person name="Cros-Aarteil S."/>
            <person name="Calhoun S."/>
            <person name="Haridas S."/>
            <person name="Kuo A."/>
            <person name="Mondo S."/>
            <person name="Pangilinan J."/>
            <person name="Riley R."/>
            <person name="LaButti K."/>
            <person name="Andreopoulos B."/>
            <person name="Lipzen A."/>
            <person name="Chen C."/>
            <person name="Yan M."/>
            <person name="Daum C."/>
            <person name="Ng V."/>
            <person name="Clum A."/>
            <person name="Steindorff A."/>
            <person name="Ohm R.A."/>
            <person name="Martin F."/>
            <person name="Silar P."/>
            <person name="Natvig D.O."/>
            <person name="Lalanne C."/>
            <person name="Gautier V."/>
            <person name="Ament-Velasquez S.L."/>
            <person name="Kruys A."/>
            <person name="Hutchinson M.I."/>
            <person name="Powell A.J."/>
            <person name="Barry K."/>
            <person name="Miller A.N."/>
            <person name="Grigoriev I.V."/>
            <person name="Debuchy R."/>
            <person name="Gladieux P."/>
            <person name="Hiltunen Thoren M."/>
            <person name="Johannesson H."/>
        </authorList>
    </citation>
    <scope>NUCLEOTIDE SEQUENCE</scope>
    <source>
        <strain evidence="14">FGSC 1904</strain>
    </source>
</reference>
<keyword evidence="4" id="KW-0227">DNA damage</keyword>
<evidence type="ECO:0000256" key="1">
    <source>
        <dbReference type="ARBA" id="ARBA00004123"/>
    </source>
</evidence>
<keyword evidence="8" id="KW-0539">Nucleus</keyword>
<evidence type="ECO:0000256" key="9">
    <source>
        <dbReference type="ARBA" id="ARBA00023268"/>
    </source>
</evidence>
<evidence type="ECO:0000256" key="10">
    <source>
        <dbReference type="ARBA" id="ARBA00023295"/>
    </source>
</evidence>
<dbReference type="InterPro" id="IPR052054">
    <property type="entry name" value="Oxidative_DNA_repair_enzyme"/>
</dbReference>
<protein>
    <recommendedName>
        <fullName evidence="3">DNA-(apurinic or apyrimidinic site) lyase</fullName>
        <ecNumber evidence="3">4.2.99.18</ecNumber>
    </recommendedName>
</protein>
<dbReference type="Proteomes" id="UP001281003">
    <property type="component" value="Unassembled WGS sequence"/>
</dbReference>
<dbReference type="Gene3D" id="1.10.1670.10">
    <property type="entry name" value="Helix-hairpin-Helix base-excision DNA repair enzymes (C-terminal)"/>
    <property type="match status" value="1"/>
</dbReference>
<comment type="caution">
    <text evidence="14">The sequence shown here is derived from an EMBL/GenBank/DDBJ whole genome shotgun (WGS) entry which is preliminary data.</text>
</comment>
<keyword evidence="6" id="KW-0234">DNA repair</keyword>
<evidence type="ECO:0000313" key="14">
    <source>
        <dbReference type="EMBL" id="KAK3395636.1"/>
    </source>
</evidence>
<dbReference type="CDD" id="cd00056">
    <property type="entry name" value="ENDO3c"/>
    <property type="match status" value="1"/>
</dbReference>
<dbReference type="GO" id="GO:0003684">
    <property type="term" value="F:damaged DNA binding"/>
    <property type="evidence" value="ECO:0007669"/>
    <property type="project" value="InterPro"/>
</dbReference>
<evidence type="ECO:0000256" key="2">
    <source>
        <dbReference type="ARBA" id="ARBA00010679"/>
    </source>
</evidence>
<feature type="domain" description="HhH-GPD" evidence="13">
    <location>
        <begin position="131"/>
        <end position="341"/>
    </location>
</feature>
<evidence type="ECO:0000256" key="7">
    <source>
        <dbReference type="ARBA" id="ARBA00023239"/>
    </source>
</evidence>
<evidence type="ECO:0000256" key="4">
    <source>
        <dbReference type="ARBA" id="ARBA00022763"/>
    </source>
</evidence>
<dbReference type="FunFam" id="3.30.310.40:FF:000001">
    <property type="entry name" value="N-glycosylase/DNA lyase isoform X2"/>
    <property type="match status" value="1"/>
</dbReference>
<evidence type="ECO:0000256" key="12">
    <source>
        <dbReference type="SAM" id="MobiDB-lite"/>
    </source>
</evidence>
<evidence type="ECO:0000313" key="15">
    <source>
        <dbReference type="Proteomes" id="UP001281003"/>
    </source>
</evidence>
<dbReference type="Pfam" id="PF00730">
    <property type="entry name" value="HhH-GPD"/>
    <property type="match status" value="1"/>
</dbReference>
<proteinExistence type="inferred from homology"/>
<evidence type="ECO:0000256" key="6">
    <source>
        <dbReference type="ARBA" id="ARBA00023204"/>
    </source>
</evidence>
<evidence type="ECO:0000256" key="8">
    <source>
        <dbReference type="ARBA" id="ARBA00023242"/>
    </source>
</evidence>
<organism evidence="14 15">
    <name type="scientific">Sordaria brevicollis</name>
    <dbReference type="NCBI Taxonomy" id="83679"/>
    <lineage>
        <taxon>Eukaryota</taxon>
        <taxon>Fungi</taxon>
        <taxon>Dikarya</taxon>
        <taxon>Ascomycota</taxon>
        <taxon>Pezizomycotina</taxon>
        <taxon>Sordariomycetes</taxon>
        <taxon>Sordariomycetidae</taxon>
        <taxon>Sordariales</taxon>
        <taxon>Sordariaceae</taxon>
        <taxon>Sordaria</taxon>
    </lineage>
</organism>
<dbReference type="InterPro" id="IPR023170">
    <property type="entry name" value="HhH_base_excis_C"/>
</dbReference>
<evidence type="ECO:0000256" key="5">
    <source>
        <dbReference type="ARBA" id="ARBA00022801"/>
    </source>
</evidence>
<dbReference type="InterPro" id="IPR011257">
    <property type="entry name" value="DNA_glycosylase"/>
</dbReference>
<gene>
    <name evidence="14" type="ORF">B0T20DRAFT_41082</name>
</gene>
<evidence type="ECO:0000256" key="11">
    <source>
        <dbReference type="ARBA" id="ARBA00044632"/>
    </source>
</evidence>
<dbReference type="SMART" id="SM00478">
    <property type="entry name" value="ENDO3c"/>
    <property type="match status" value="1"/>
</dbReference>
<dbReference type="GO" id="GO:0006285">
    <property type="term" value="P:base-excision repair, AP site formation"/>
    <property type="evidence" value="ECO:0007669"/>
    <property type="project" value="TreeGrafter"/>
</dbReference>
<dbReference type="PANTHER" id="PTHR10242">
    <property type="entry name" value="8-OXOGUANINE DNA GLYCOSYLASE"/>
    <property type="match status" value="1"/>
</dbReference>
<dbReference type="Gene3D" id="3.30.310.40">
    <property type="match status" value="1"/>
</dbReference>
<dbReference type="GO" id="GO:0140078">
    <property type="term" value="F:class I DNA-(apurinic or apyrimidinic site) endonuclease activity"/>
    <property type="evidence" value="ECO:0007669"/>
    <property type="project" value="UniProtKB-EC"/>
</dbReference>
<comment type="subcellular location">
    <subcellularLocation>
        <location evidence="1">Nucleus</location>
    </subcellularLocation>
</comment>
<feature type="region of interest" description="Disordered" evidence="12">
    <location>
        <begin position="233"/>
        <end position="252"/>
    </location>
</feature>
<comment type="catalytic activity">
    <reaction evidence="11">
        <text>2'-deoxyribonucleotide-(2'-deoxyribose 5'-phosphate)-2'-deoxyribonucleotide-DNA = a 3'-end 2'-deoxyribonucleotide-(2,3-dehydro-2,3-deoxyribose 5'-phosphate)-DNA + a 5'-end 5'-phospho-2'-deoxyribonucleoside-DNA + H(+)</text>
        <dbReference type="Rhea" id="RHEA:66592"/>
        <dbReference type="Rhea" id="RHEA-COMP:13180"/>
        <dbReference type="Rhea" id="RHEA-COMP:16897"/>
        <dbReference type="Rhea" id="RHEA-COMP:17067"/>
        <dbReference type="ChEBI" id="CHEBI:15378"/>
        <dbReference type="ChEBI" id="CHEBI:136412"/>
        <dbReference type="ChEBI" id="CHEBI:157695"/>
        <dbReference type="ChEBI" id="CHEBI:167181"/>
        <dbReference type="EC" id="4.2.99.18"/>
    </reaction>
</comment>
<dbReference type="GO" id="GO:0005634">
    <property type="term" value="C:nucleus"/>
    <property type="evidence" value="ECO:0007669"/>
    <property type="project" value="UniProtKB-SubCell"/>
</dbReference>
<keyword evidence="15" id="KW-1185">Reference proteome</keyword>
<keyword evidence="10" id="KW-0326">Glycosidase</keyword>
<dbReference type="GO" id="GO:0034039">
    <property type="term" value="F:8-oxo-7,8-dihydroguanine DNA N-glycosylase activity"/>
    <property type="evidence" value="ECO:0007669"/>
    <property type="project" value="TreeGrafter"/>
</dbReference>
<sequence>MAAHKVTEWRKLPISLTELCIETTLRCGQSFRWRKINEQWHCVLKGRLISLKQDPTHLHYKVTWPSSTLLKDQEDDTPTLLHNYFALSHSLTSFYAQWSLSDANFARRAPAFTGIRILNQDAWETLISFICSSNNNISRISQMVNKLCLHYGPYVATFEDEAFHDFPGPEALAAEGVEQHLRELGFGYRAKYIAETAGCVAQTLGEKWLLGLRNPEVPALLGVPAGTKEEGVEVKKEEGSEEKVESKVDSKDNDGLPTYKKAHEALLTLPGVGPKVSDCVCLMGLGWGESVPIDTHVWQIAQRDYNFGGSAKTKTLNKAMYEAVGDHFRKIWGPQAGWAQSVLFTANLKSFAEQAAGIKKKKGAVKTEEESREETTTTTTVEEVTKPVKGKAGVAVKLEESAKLVATTLAVKSRKRKTVAAAEVISTTKPEDATVQTTTTRTLRSSKRIKSQV</sequence>
<evidence type="ECO:0000256" key="3">
    <source>
        <dbReference type="ARBA" id="ARBA00012720"/>
    </source>
</evidence>
<reference evidence="14" key="2">
    <citation type="submission" date="2023-07" db="EMBL/GenBank/DDBJ databases">
        <authorList>
            <consortium name="Lawrence Berkeley National Laboratory"/>
            <person name="Haridas S."/>
            <person name="Hensen N."/>
            <person name="Bonometti L."/>
            <person name="Westerberg I."/>
            <person name="Brannstrom I.O."/>
            <person name="Guillou S."/>
            <person name="Cros-Aarteil S."/>
            <person name="Calhoun S."/>
            <person name="Kuo A."/>
            <person name="Mondo S."/>
            <person name="Pangilinan J."/>
            <person name="Riley R."/>
            <person name="LaButti K."/>
            <person name="Andreopoulos B."/>
            <person name="Lipzen A."/>
            <person name="Chen C."/>
            <person name="Yanf M."/>
            <person name="Daum C."/>
            <person name="Ng V."/>
            <person name="Clum A."/>
            <person name="Steindorff A."/>
            <person name="Ohm R."/>
            <person name="Martin F."/>
            <person name="Silar P."/>
            <person name="Natvig D."/>
            <person name="Lalanne C."/>
            <person name="Gautier V."/>
            <person name="Ament-velasquez S.L."/>
            <person name="Kruys A."/>
            <person name="Hutchinson M.I."/>
            <person name="Powell A.J."/>
            <person name="Barry K."/>
            <person name="Miller A.N."/>
            <person name="Grigoriev I.V."/>
            <person name="Debuchy R."/>
            <person name="Gladieux P."/>
            <person name="Thoren M.H."/>
            <person name="Johannesson H."/>
        </authorList>
    </citation>
    <scope>NUCLEOTIDE SEQUENCE</scope>
    <source>
        <strain evidence="14">FGSC 1904</strain>
    </source>
</reference>
<dbReference type="AlphaFoldDB" id="A0AAE0P931"/>
<dbReference type="EC" id="4.2.99.18" evidence="3"/>
<evidence type="ECO:0000259" key="13">
    <source>
        <dbReference type="SMART" id="SM00478"/>
    </source>
</evidence>
<name>A0AAE0P931_SORBR</name>
<keyword evidence="5" id="KW-0378">Hydrolase</keyword>
<dbReference type="Pfam" id="PF07934">
    <property type="entry name" value="OGG_N"/>
    <property type="match status" value="1"/>
</dbReference>
<dbReference type="GO" id="GO:0006289">
    <property type="term" value="P:nucleotide-excision repair"/>
    <property type="evidence" value="ECO:0007669"/>
    <property type="project" value="InterPro"/>
</dbReference>
<accession>A0AAE0P931</accession>
<dbReference type="InterPro" id="IPR003265">
    <property type="entry name" value="HhH-GPD_domain"/>
</dbReference>
<dbReference type="FunFam" id="1.10.1670.10:FF:000005">
    <property type="entry name" value="N-glycosylase/DNA lyase OGG1"/>
    <property type="match status" value="1"/>
</dbReference>
<keyword evidence="9" id="KW-0511">Multifunctional enzyme</keyword>
<dbReference type="SUPFAM" id="SSF55945">
    <property type="entry name" value="TATA-box binding protein-like"/>
    <property type="match status" value="1"/>
</dbReference>